<protein>
    <submittedName>
        <fullName evidence="3">YggT family protein</fullName>
    </submittedName>
</protein>
<evidence type="ECO:0000256" key="1">
    <source>
        <dbReference type="ARBA" id="ARBA00010894"/>
    </source>
</evidence>
<dbReference type="PANTHER" id="PTHR33219">
    <property type="entry name" value="YLMG HOMOLOG PROTEIN 2, CHLOROPLASTIC"/>
    <property type="match status" value="1"/>
</dbReference>
<dbReference type="Proteomes" id="UP000190064">
    <property type="component" value="Unassembled WGS sequence"/>
</dbReference>
<comment type="similarity">
    <text evidence="1">Belongs to the YggT family.</text>
</comment>
<dbReference type="RefSeq" id="WP_078319653.1">
    <property type="nucleotide sequence ID" value="NZ_FXTS01000003.1"/>
</dbReference>
<keyword evidence="2" id="KW-0812">Transmembrane</keyword>
<evidence type="ECO:0000313" key="4">
    <source>
        <dbReference type="Proteomes" id="UP000190064"/>
    </source>
</evidence>
<feature type="transmembrane region" description="Helical" evidence="2">
    <location>
        <begin position="7"/>
        <end position="30"/>
    </location>
</feature>
<reference evidence="3" key="1">
    <citation type="submission" date="2017-02" db="EMBL/GenBank/DDBJ databases">
        <title>Draft Genome Sequence of the Salt Water Bacterium Oceanospirillum linum ATCC 11336.</title>
        <authorList>
            <person name="Trachtenberg A.M."/>
            <person name="Carney J.G."/>
            <person name="Linnane J.D."/>
            <person name="Rheaume B.A."/>
            <person name="Pitts N.L."/>
            <person name="Mykles D.L."/>
            <person name="Maclea K.S."/>
        </authorList>
    </citation>
    <scope>NUCLEOTIDE SEQUENCE [LARGE SCALE GENOMIC DNA]</scope>
    <source>
        <strain evidence="3">ATCC 11336</strain>
    </source>
</reference>
<feature type="transmembrane region" description="Helical" evidence="2">
    <location>
        <begin position="163"/>
        <end position="183"/>
    </location>
</feature>
<dbReference type="InterPro" id="IPR003425">
    <property type="entry name" value="CCB3/YggT"/>
</dbReference>
<evidence type="ECO:0000313" key="3">
    <source>
        <dbReference type="EMBL" id="OOV87292.1"/>
    </source>
</evidence>
<accession>A0A1T1HBU9</accession>
<comment type="caution">
    <text evidence="3">The sequence shown here is derived from an EMBL/GenBank/DDBJ whole genome shotgun (WGS) entry which is preliminary data.</text>
</comment>
<dbReference type="PANTHER" id="PTHR33219:SF14">
    <property type="entry name" value="PROTEIN COFACTOR ASSEMBLY OF COMPLEX C SUBUNIT B CCB3, CHLOROPLASTIC-RELATED"/>
    <property type="match status" value="1"/>
</dbReference>
<keyword evidence="4" id="KW-1185">Reference proteome</keyword>
<evidence type="ECO:0000256" key="2">
    <source>
        <dbReference type="SAM" id="Phobius"/>
    </source>
</evidence>
<dbReference type="STRING" id="966.BTA35_0209975"/>
<organism evidence="3 4">
    <name type="scientific">Oceanospirillum linum</name>
    <dbReference type="NCBI Taxonomy" id="966"/>
    <lineage>
        <taxon>Bacteria</taxon>
        <taxon>Pseudomonadati</taxon>
        <taxon>Pseudomonadota</taxon>
        <taxon>Gammaproteobacteria</taxon>
        <taxon>Oceanospirillales</taxon>
        <taxon>Oceanospirillaceae</taxon>
        <taxon>Oceanospirillum</taxon>
    </lineage>
</organism>
<feature type="transmembrane region" description="Helical" evidence="2">
    <location>
        <begin position="101"/>
        <end position="129"/>
    </location>
</feature>
<name>A0A1T1HBU9_OCELI</name>
<proteinExistence type="inferred from homology"/>
<dbReference type="EMBL" id="MTSD02000003">
    <property type="protein sequence ID" value="OOV87292.1"/>
    <property type="molecule type" value="Genomic_DNA"/>
</dbReference>
<gene>
    <name evidence="3" type="ORF">BTA35_0209975</name>
</gene>
<keyword evidence="2" id="KW-0472">Membrane</keyword>
<dbReference type="Pfam" id="PF02325">
    <property type="entry name" value="CCB3_YggT"/>
    <property type="match status" value="2"/>
</dbReference>
<dbReference type="AlphaFoldDB" id="A0A1T1HBU9"/>
<feature type="transmembrane region" description="Helical" evidence="2">
    <location>
        <begin position="66"/>
        <end position="89"/>
    </location>
</feature>
<dbReference type="GO" id="GO:0016020">
    <property type="term" value="C:membrane"/>
    <property type="evidence" value="ECO:0007669"/>
    <property type="project" value="InterPro"/>
</dbReference>
<keyword evidence="2" id="KW-1133">Transmembrane helix</keyword>
<sequence>MGQSVGNAGVFLVMTLINLYLFIMMLRFILQFSQADFYNPISQAIAKATSPLVNPLQKALKPVKGISIATLVVAFFVKLIGIALVFLIAGEGLPPVMNLILGSLTGIITTLLDIYFYALIGSIILSWAAPQSSHPGAMLIYQITEPVMTPVRNILPSMGGLDLSPIFVFIGINVIEIMVMGTLGQASGMPRYLIAGL</sequence>